<accession>A0A7M7GIL3</accession>
<protein>
    <submittedName>
        <fullName evidence="4">Uncharacterized protein</fullName>
    </submittedName>
</protein>
<dbReference type="Proteomes" id="UP000007110">
    <property type="component" value="Unassembled WGS sequence"/>
</dbReference>
<dbReference type="OMA" id="WALHKAY"/>
<evidence type="ECO:0000256" key="2">
    <source>
        <dbReference type="SAM" id="Phobius"/>
    </source>
</evidence>
<evidence type="ECO:0000256" key="3">
    <source>
        <dbReference type="SAM" id="SignalP"/>
    </source>
</evidence>
<evidence type="ECO:0000313" key="5">
    <source>
        <dbReference type="Proteomes" id="UP000007110"/>
    </source>
</evidence>
<feature type="region of interest" description="Disordered" evidence="1">
    <location>
        <begin position="98"/>
        <end position="204"/>
    </location>
</feature>
<keyword evidence="5" id="KW-1185">Reference proteome</keyword>
<reference evidence="5" key="1">
    <citation type="submission" date="2015-02" db="EMBL/GenBank/DDBJ databases">
        <title>Genome sequencing for Strongylocentrotus purpuratus.</title>
        <authorList>
            <person name="Murali S."/>
            <person name="Liu Y."/>
            <person name="Vee V."/>
            <person name="English A."/>
            <person name="Wang M."/>
            <person name="Skinner E."/>
            <person name="Han Y."/>
            <person name="Muzny D.M."/>
            <person name="Worley K.C."/>
            <person name="Gibbs R.A."/>
        </authorList>
    </citation>
    <scope>NUCLEOTIDE SEQUENCE</scope>
</reference>
<feature type="transmembrane region" description="Helical" evidence="2">
    <location>
        <begin position="40"/>
        <end position="62"/>
    </location>
</feature>
<dbReference type="KEGG" id="spu:100892018"/>
<dbReference type="OrthoDB" id="10489580at2759"/>
<keyword evidence="2" id="KW-0812">Transmembrane</keyword>
<organism evidence="4 5">
    <name type="scientific">Strongylocentrotus purpuratus</name>
    <name type="common">Purple sea urchin</name>
    <dbReference type="NCBI Taxonomy" id="7668"/>
    <lineage>
        <taxon>Eukaryota</taxon>
        <taxon>Metazoa</taxon>
        <taxon>Echinodermata</taxon>
        <taxon>Eleutherozoa</taxon>
        <taxon>Echinozoa</taxon>
        <taxon>Echinoidea</taxon>
        <taxon>Euechinoidea</taxon>
        <taxon>Echinacea</taxon>
        <taxon>Camarodonta</taxon>
        <taxon>Echinidea</taxon>
        <taxon>Strongylocentrotidae</taxon>
        <taxon>Strongylocentrotus</taxon>
    </lineage>
</organism>
<dbReference type="RefSeq" id="XP_003729778.1">
    <property type="nucleotide sequence ID" value="XM_003729730.3"/>
</dbReference>
<evidence type="ECO:0000313" key="4">
    <source>
        <dbReference type="EnsemblMetazoa" id="XP_003729778"/>
    </source>
</evidence>
<keyword evidence="3" id="KW-0732">Signal</keyword>
<dbReference type="RefSeq" id="XP_003729777.1">
    <property type="nucleotide sequence ID" value="XM_003729729.3"/>
</dbReference>
<dbReference type="InParanoid" id="A0A7M7GIL3"/>
<sequence length="204" mass="22371">MYSFYSLALLGSICLLELVTLSYGQTPSGENEDRPTRKRPILRKIIIVVGLAIGFAFLCWATHKAYKACRARSQKRRRLIERKELDANLEDLEKQELNSNNMSIQGGGQALDSADSAKGKYMPLNNASPEEEPLMTPEKTPQYVLESDSKTKENGESSTLLLSDVSLDDLDPPGDQKLNLTGQGVGENGIDPSAPPKEEGETNA</sequence>
<dbReference type="AlphaFoldDB" id="A0A7M7GIL3"/>
<dbReference type="RefSeq" id="XP_003729779.1">
    <property type="nucleotide sequence ID" value="XM_003729731.3"/>
</dbReference>
<feature type="chain" id="PRO_5036206919" evidence="3">
    <location>
        <begin position="25"/>
        <end position="204"/>
    </location>
</feature>
<dbReference type="EnsemblMetazoa" id="XM_003729730">
    <property type="protein sequence ID" value="XP_003729778"/>
    <property type="gene ID" value="LOC100892018"/>
</dbReference>
<dbReference type="EnsemblMetazoa" id="XM_003729729">
    <property type="protein sequence ID" value="XP_003729777"/>
    <property type="gene ID" value="LOC100892018"/>
</dbReference>
<feature type="signal peptide" evidence="3">
    <location>
        <begin position="1"/>
        <end position="24"/>
    </location>
</feature>
<name>A0A7M7GIL3_STRPU</name>
<proteinExistence type="predicted"/>
<reference evidence="4" key="2">
    <citation type="submission" date="2021-01" db="UniProtKB">
        <authorList>
            <consortium name="EnsemblMetazoa"/>
        </authorList>
    </citation>
    <scope>IDENTIFICATION</scope>
</reference>
<evidence type="ECO:0000256" key="1">
    <source>
        <dbReference type="SAM" id="MobiDB-lite"/>
    </source>
</evidence>
<keyword evidence="2" id="KW-1133">Transmembrane helix</keyword>
<dbReference type="GeneID" id="100892018"/>
<keyword evidence="2" id="KW-0472">Membrane</keyword>
<dbReference type="EnsemblMetazoa" id="XM_003729731">
    <property type="protein sequence ID" value="XP_003729779"/>
    <property type="gene ID" value="LOC100892018"/>
</dbReference>